<evidence type="ECO:0000256" key="1">
    <source>
        <dbReference type="ARBA" id="ARBA00004496"/>
    </source>
</evidence>
<dbReference type="EMBL" id="SBIQ01000021">
    <property type="protein sequence ID" value="KAF7684257.1"/>
    <property type="molecule type" value="Genomic_DNA"/>
</dbReference>
<dbReference type="Proteomes" id="UP001516464">
    <property type="component" value="Unassembled WGS sequence"/>
</dbReference>
<keyword evidence="3" id="KW-0963">Cytoplasm</keyword>
<organism evidence="7 8">
    <name type="scientific">Astathelohania contejeani</name>
    <dbReference type="NCBI Taxonomy" id="164912"/>
    <lineage>
        <taxon>Eukaryota</taxon>
        <taxon>Fungi</taxon>
        <taxon>Fungi incertae sedis</taxon>
        <taxon>Microsporidia</taxon>
        <taxon>Astathelohaniidae</taxon>
        <taxon>Astathelohania</taxon>
    </lineage>
</organism>
<dbReference type="GO" id="GO:0005840">
    <property type="term" value="C:ribosome"/>
    <property type="evidence" value="ECO:0007669"/>
    <property type="project" value="UniProtKB-KW"/>
</dbReference>
<evidence type="ECO:0000313" key="7">
    <source>
        <dbReference type="EMBL" id="KAF7684257.1"/>
    </source>
</evidence>
<evidence type="ECO:0000256" key="5">
    <source>
        <dbReference type="ARBA" id="ARBA00023274"/>
    </source>
</evidence>
<proteinExistence type="inferred from homology"/>
<dbReference type="PANTHER" id="PTHR12146:SF0">
    <property type="entry name" value="RIBOSOMAL PROTEIN S10"/>
    <property type="match status" value="1"/>
</dbReference>
<dbReference type="InterPro" id="IPR036388">
    <property type="entry name" value="WH-like_DNA-bd_sf"/>
</dbReference>
<keyword evidence="5" id="KW-0687">Ribonucleoprotein</keyword>
<dbReference type="PANTHER" id="PTHR12146">
    <property type="entry name" value="40S RIBOSOMAL PROTEIN S10"/>
    <property type="match status" value="1"/>
</dbReference>
<comment type="similarity">
    <text evidence="2">Belongs to the eukaryotic ribosomal protein eS10 family.</text>
</comment>
<evidence type="ECO:0000256" key="4">
    <source>
        <dbReference type="ARBA" id="ARBA00022980"/>
    </source>
</evidence>
<protein>
    <submittedName>
        <fullName evidence="7">40S ribosomal protein S10-A</fullName>
    </submittedName>
</protein>
<evidence type="ECO:0000256" key="2">
    <source>
        <dbReference type="ARBA" id="ARBA00007278"/>
    </source>
</evidence>
<name>A0ABQ7I1B6_9MICR</name>
<evidence type="ECO:0000313" key="8">
    <source>
        <dbReference type="Proteomes" id="UP001516464"/>
    </source>
</evidence>
<keyword evidence="8" id="KW-1185">Reference proteome</keyword>
<accession>A0ABQ7I1B6</accession>
<feature type="domain" description="Plectin/eS10 N-terminal" evidence="6">
    <location>
        <begin position="16"/>
        <end position="96"/>
    </location>
</feature>
<reference evidence="7 8" key="1">
    <citation type="submission" date="2019-01" db="EMBL/GenBank/DDBJ databases">
        <title>Genomes sequencing and comparative genomics of infectious freshwater microsporidia, Cucumispora dikerogammari and Thelohania contejeani.</title>
        <authorList>
            <person name="Cormier A."/>
            <person name="Giraud I."/>
            <person name="Wattier R."/>
            <person name="Teixeira M."/>
            <person name="Grandjean F."/>
            <person name="Rigaud T."/>
            <person name="Cordaux R."/>
        </authorList>
    </citation>
    <scope>NUCLEOTIDE SEQUENCE [LARGE SCALE GENOMIC DNA]</scope>
    <source>
        <strain evidence="7">T1</strain>
        <tissue evidence="7">Spores</tissue>
    </source>
</reference>
<comment type="subcellular location">
    <subcellularLocation>
        <location evidence="1">Cytoplasm</location>
    </subcellularLocation>
</comment>
<evidence type="ECO:0000259" key="6">
    <source>
        <dbReference type="Pfam" id="PF03501"/>
    </source>
</evidence>
<keyword evidence="4 7" id="KW-0689">Ribosomal protein</keyword>
<sequence length="109" mass="12954">MKFTYPIYSPFKMMFIPTENILKIKKQLYKQKVVLVEDRVQGKHPEIDVDNMEVMQLMRSYISRGFVKKVFVWRHGYYSLLPEGEEFLKKDLCLEDVPTEVYEKGVVGV</sequence>
<evidence type="ECO:0000256" key="3">
    <source>
        <dbReference type="ARBA" id="ARBA00022490"/>
    </source>
</evidence>
<dbReference type="InterPro" id="IPR037447">
    <property type="entry name" value="Ribosomal_eS10"/>
</dbReference>
<dbReference type="Pfam" id="PF03501">
    <property type="entry name" value="S10_plectin"/>
    <property type="match status" value="1"/>
</dbReference>
<comment type="caution">
    <text evidence="7">The sequence shown here is derived from an EMBL/GenBank/DDBJ whole genome shotgun (WGS) entry which is preliminary data.</text>
</comment>
<dbReference type="InterPro" id="IPR005326">
    <property type="entry name" value="Plectin_eS10_N"/>
</dbReference>
<gene>
    <name evidence="7" type="primary">RPS10A</name>
    <name evidence="7" type="ORF">TCON_0549</name>
</gene>
<dbReference type="Gene3D" id="1.10.10.10">
    <property type="entry name" value="Winged helix-like DNA-binding domain superfamily/Winged helix DNA-binding domain"/>
    <property type="match status" value="1"/>
</dbReference>